<dbReference type="InterPro" id="IPR036390">
    <property type="entry name" value="WH_DNA-bd_sf"/>
</dbReference>
<dbReference type="PANTHER" id="PTHR24567">
    <property type="entry name" value="CRP FAMILY TRANSCRIPTIONAL REGULATORY PROTEIN"/>
    <property type="match status" value="1"/>
</dbReference>
<name>A0A2T5TY57_9SPHN</name>
<dbReference type="CDD" id="cd00038">
    <property type="entry name" value="CAP_ED"/>
    <property type="match status" value="1"/>
</dbReference>
<protein>
    <submittedName>
        <fullName evidence="6">CRP-like cAMP-binding protein</fullName>
    </submittedName>
</protein>
<dbReference type="InterPro" id="IPR014710">
    <property type="entry name" value="RmlC-like_jellyroll"/>
</dbReference>
<accession>A0A2T5TY57</accession>
<dbReference type="Pfam" id="PF13545">
    <property type="entry name" value="HTH_Crp_2"/>
    <property type="match status" value="1"/>
</dbReference>
<keyword evidence="2" id="KW-0238">DNA-binding</keyword>
<sequence length="254" mass="28212">MSIANISPLVRMADKLALHAPISVEDRVSLLELPYASRFFEAGSYLLRDGDTRDQCGMLVSGFAYRHKINVEGLRQIVSIHIPGEVYDLQQLHLATADTNVQALTRCEIATIPHEALRRLAAERPSVAHALTVTTIVELSMSREWMLGIGRRDARTRLAHLLCEFAFRLDKHGLPPGQAYELPMTQEQLADTLGLTAVHVNRVLKGLVNDGLIVHNRRGVTIPDWAVLVAQGGFNSRYLHMNPPDAIVRPPDHA</sequence>
<keyword evidence="1" id="KW-0805">Transcription regulation</keyword>
<evidence type="ECO:0000256" key="3">
    <source>
        <dbReference type="ARBA" id="ARBA00023163"/>
    </source>
</evidence>
<dbReference type="RefSeq" id="WP_107955711.1">
    <property type="nucleotide sequence ID" value="NZ_QAYE01000011.1"/>
</dbReference>
<dbReference type="Gene3D" id="2.60.120.10">
    <property type="entry name" value="Jelly Rolls"/>
    <property type="match status" value="1"/>
</dbReference>
<dbReference type="GO" id="GO:0003677">
    <property type="term" value="F:DNA binding"/>
    <property type="evidence" value="ECO:0007669"/>
    <property type="project" value="UniProtKB-KW"/>
</dbReference>
<dbReference type="SUPFAM" id="SSF46785">
    <property type="entry name" value="Winged helix' DNA-binding domain"/>
    <property type="match status" value="1"/>
</dbReference>
<dbReference type="GeneID" id="91007559"/>
<gene>
    <name evidence="6" type="ORF">C8J25_11120</name>
</gene>
<dbReference type="AlphaFoldDB" id="A0A2T5TY57"/>
<dbReference type="OrthoDB" id="6155297at2"/>
<proteinExistence type="predicted"/>
<dbReference type="InterPro" id="IPR000595">
    <property type="entry name" value="cNMP-bd_dom"/>
</dbReference>
<comment type="caution">
    <text evidence="6">The sequence shown here is derived from an EMBL/GenBank/DDBJ whole genome shotgun (WGS) entry which is preliminary data.</text>
</comment>
<dbReference type="Gene3D" id="1.10.10.10">
    <property type="entry name" value="Winged helix-like DNA-binding domain superfamily/Winged helix DNA-binding domain"/>
    <property type="match status" value="1"/>
</dbReference>
<dbReference type="PROSITE" id="PS50042">
    <property type="entry name" value="CNMP_BINDING_3"/>
    <property type="match status" value="1"/>
</dbReference>
<evidence type="ECO:0000256" key="1">
    <source>
        <dbReference type="ARBA" id="ARBA00023015"/>
    </source>
</evidence>
<organism evidence="6 7">
    <name type="scientific">Sphingomonas faeni</name>
    <dbReference type="NCBI Taxonomy" id="185950"/>
    <lineage>
        <taxon>Bacteria</taxon>
        <taxon>Pseudomonadati</taxon>
        <taxon>Pseudomonadota</taxon>
        <taxon>Alphaproteobacteria</taxon>
        <taxon>Sphingomonadales</taxon>
        <taxon>Sphingomonadaceae</taxon>
        <taxon>Sphingomonas</taxon>
    </lineage>
</organism>
<dbReference type="PROSITE" id="PS51063">
    <property type="entry name" value="HTH_CRP_2"/>
    <property type="match status" value="1"/>
</dbReference>
<dbReference type="Pfam" id="PF00027">
    <property type="entry name" value="cNMP_binding"/>
    <property type="match status" value="1"/>
</dbReference>
<dbReference type="Proteomes" id="UP000244013">
    <property type="component" value="Unassembled WGS sequence"/>
</dbReference>
<evidence type="ECO:0000259" key="5">
    <source>
        <dbReference type="PROSITE" id="PS51063"/>
    </source>
</evidence>
<evidence type="ECO:0000313" key="7">
    <source>
        <dbReference type="Proteomes" id="UP000244013"/>
    </source>
</evidence>
<keyword evidence="3" id="KW-0804">Transcription</keyword>
<feature type="domain" description="Cyclic nucleotide-binding" evidence="4">
    <location>
        <begin position="18"/>
        <end position="120"/>
    </location>
</feature>
<feature type="domain" description="HTH crp-type" evidence="5">
    <location>
        <begin position="152"/>
        <end position="226"/>
    </location>
</feature>
<dbReference type="InterPro" id="IPR050397">
    <property type="entry name" value="Env_Response_Regulators"/>
</dbReference>
<evidence type="ECO:0000256" key="2">
    <source>
        <dbReference type="ARBA" id="ARBA00023125"/>
    </source>
</evidence>
<reference evidence="6 7" key="1">
    <citation type="submission" date="2018-04" db="EMBL/GenBank/DDBJ databases">
        <title>Genomic Encyclopedia of Type Strains, Phase III (KMG-III): the genomes of soil and plant-associated and newly described type strains.</title>
        <authorList>
            <person name="Whitman W."/>
        </authorList>
    </citation>
    <scope>NUCLEOTIDE SEQUENCE [LARGE SCALE GENOMIC DNA]</scope>
    <source>
        <strain evidence="6 7">MA-olki</strain>
    </source>
</reference>
<dbReference type="GO" id="GO:0005829">
    <property type="term" value="C:cytosol"/>
    <property type="evidence" value="ECO:0007669"/>
    <property type="project" value="TreeGrafter"/>
</dbReference>
<dbReference type="EMBL" id="QAYE01000011">
    <property type="protein sequence ID" value="PTW44184.1"/>
    <property type="molecule type" value="Genomic_DNA"/>
</dbReference>
<evidence type="ECO:0000259" key="4">
    <source>
        <dbReference type="PROSITE" id="PS50042"/>
    </source>
</evidence>
<evidence type="ECO:0000313" key="6">
    <source>
        <dbReference type="EMBL" id="PTW44184.1"/>
    </source>
</evidence>
<dbReference type="InterPro" id="IPR018490">
    <property type="entry name" value="cNMP-bd_dom_sf"/>
</dbReference>
<dbReference type="GO" id="GO:0003700">
    <property type="term" value="F:DNA-binding transcription factor activity"/>
    <property type="evidence" value="ECO:0007669"/>
    <property type="project" value="TreeGrafter"/>
</dbReference>
<dbReference type="PANTHER" id="PTHR24567:SF68">
    <property type="entry name" value="DNA-BINDING TRANSCRIPTIONAL DUAL REGULATOR CRP"/>
    <property type="match status" value="1"/>
</dbReference>
<dbReference type="InterPro" id="IPR012318">
    <property type="entry name" value="HTH_CRP"/>
</dbReference>
<dbReference type="SUPFAM" id="SSF51206">
    <property type="entry name" value="cAMP-binding domain-like"/>
    <property type="match status" value="1"/>
</dbReference>
<dbReference type="InterPro" id="IPR036388">
    <property type="entry name" value="WH-like_DNA-bd_sf"/>
</dbReference>
<dbReference type="SMART" id="SM00419">
    <property type="entry name" value="HTH_CRP"/>
    <property type="match status" value="1"/>
</dbReference>